<evidence type="ECO:0000313" key="2">
    <source>
        <dbReference type="Proteomes" id="UP000000226"/>
    </source>
</evidence>
<dbReference type="OMA" id="REYANTC"/>
<proteinExistence type="predicted"/>
<dbReference type="PANTHER" id="PTHR33240">
    <property type="entry name" value="OS08G0508500 PROTEIN"/>
    <property type="match status" value="1"/>
</dbReference>
<dbReference type="EMBL" id="CM002294">
    <property type="protein sequence ID" value="ESW15613.1"/>
    <property type="molecule type" value="Genomic_DNA"/>
</dbReference>
<accession>V7BFD7</accession>
<dbReference type="PANTHER" id="PTHR33240:SF15">
    <property type="entry name" value="GAG-PRO-LIKE PROTEIN"/>
    <property type="match status" value="1"/>
</dbReference>
<gene>
    <name evidence="1" type="ORF">PHAVU_007G086900g</name>
</gene>
<protein>
    <submittedName>
        <fullName evidence="1">Uncharacterized protein</fullName>
    </submittedName>
</protein>
<dbReference type="eggNOG" id="KOG0017">
    <property type="taxonomic scope" value="Eukaryota"/>
</dbReference>
<dbReference type="Gramene" id="ESW15613">
    <property type="protein sequence ID" value="ESW15613"/>
    <property type="gene ID" value="PHAVU_007G086900g"/>
</dbReference>
<evidence type="ECO:0000313" key="1">
    <source>
        <dbReference type="EMBL" id="ESW15613.1"/>
    </source>
</evidence>
<keyword evidence="2" id="KW-1185">Reference proteome</keyword>
<organism evidence="1 2">
    <name type="scientific">Phaseolus vulgaris</name>
    <name type="common">Kidney bean</name>
    <name type="synonym">French bean</name>
    <dbReference type="NCBI Taxonomy" id="3885"/>
    <lineage>
        <taxon>Eukaryota</taxon>
        <taxon>Viridiplantae</taxon>
        <taxon>Streptophyta</taxon>
        <taxon>Embryophyta</taxon>
        <taxon>Tracheophyta</taxon>
        <taxon>Spermatophyta</taxon>
        <taxon>Magnoliopsida</taxon>
        <taxon>eudicotyledons</taxon>
        <taxon>Gunneridae</taxon>
        <taxon>Pentapetalae</taxon>
        <taxon>rosids</taxon>
        <taxon>fabids</taxon>
        <taxon>Fabales</taxon>
        <taxon>Fabaceae</taxon>
        <taxon>Papilionoideae</taxon>
        <taxon>50 kb inversion clade</taxon>
        <taxon>NPAAA clade</taxon>
        <taxon>indigoferoid/millettioid clade</taxon>
        <taxon>Phaseoleae</taxon>
        <taxon>Phaseolus</taxon>
    </lineage>
</organism>
<sequence>MSSLPTITFTKADLTTNHNENDPMMVTVTIANYQVERILISQGNLTNILYWSTFQKLNLPDSLVMSNSESLVEFTGKQVQTRGCVDLLTTFGTGPAYRTLTVRYILVEADLPYNAIIGRRTLNELGAVVSVYHMAMKFPAEDDTIITLKADSSTANIKREV</sequence>
<reference evidence="2" key="1">
    <citation type="journal article" date="2014" name="Nat. Genet.">
        <title>A reference genome for common bean and genome-wide analysis of dual domestications.</title>
        <authorList>
            <person name="Schmutz J."/>
            <person name="McClean P.E."/>
            <person name="Mamidi S."/>
            <person name="Wu G.A."/>
            <person name="Cannon S.B."/>
            <person name="Grimwood J."/>
            <person name="Jenkins J."/>
            <person name="Shu S."/>
            <person name="Song Q."/>
            <person name="Chavarro C."/>
            <person name="Torres-Torres M."/>
            <person name="Geffroy V."/>
            <person name="Moghaddam S.M."/>
            <person name="Gao D."/>
            <person name="Abernathy B."/>
            <person name="Barry K."/>
            <person name="Blair M."/>
            <person name="Brick M.A."/>
            <person name="Chovatia M."/>
            <person name="Gepts P."/>
            <person name="Goodstein D.M."/>
            <person name="Gonzales M."/>
            <person name="Hellsten U."/>
            <person name="Hyten D.L."/>
            <person name="Jia G."/>
            <person name="Kelly J.D."/>
            <person name="Kudrna D."/>
            <person name="Lee R."/>
            <person name="Richard M.M."/>
            <person name="Miklas P.N."/>
            <person name="Osorno J.M."/>
            <person name="Rodrigues J."/>
            <person name="Thareau V."/>
            <person name="Urrea C.A."/>
            <person name="Wang M."/>
            <person name="Yu Y."/>
            <person name="Zhang M."/>
            <person name="Wing R.A."/>
            <person name="Cregan P.B."/>
            <person name="Rokhsar D.S."/>
            <person name="Jackson S.A."/>
        </authorList>
    </citation>
    <scope>NUCLEOTIDE SEQUENCE [LARGE SCALE GENOMIC DNA]</scope>
    <source>
        <strain evidence="2">cv. G19833</strain>
    </source>
</reference>
<dbReference type="SMR" id="V7BFD7"/>
<dbReference type="Proteomes" id="UP000000226">
    <property type="component" value="Chromosome 7"/>
</dbReference>
<dbReference type="OrthoDB" id="1400091at2759"/>
<name>V7BFD7_PHAVU</name>
<dbReference type="AlphaFoldDB" id="V7BFD7"/>